<keyword evidence="4" id="KW-1185">Reference proteome</keyword>
<organism evidence="3 4">
    <name type="scientific">Candidatus Legionella polyplacis</name>
    <dbReference type="NCBI Taxonomy" id="2005262"/>
    <lineage>
        <taxon>Bacteria</taxon>
        <taxon>Pseudomonadati</taxon>
        <taxon>Pseudomonadota</taxon>
        <taxon>Gammaproteobacteria</taxon>
        <taxon>Legionellales</taxon>
        <taxon>Legionellaceae</taxon>
        <taxon>Legionella</taxon>
    </lineage>
</organism>
<sequence length="183" mass="20444">MFIDLSKFFSFLFVFFFIFVFVYAAFVRVNVFDVFVSGAKDGFSTSIVLVPYLVAMIVAVGMLRSSGFFEIIEKILHPVLFKLGIPSLLLPLILIRPFSGSASIGIMAELMHEYGGNSDIAKMAAIMMGSTETTFYIITTYFGIIGIKNTRYTVLVGLLADFFGIASSIVIFHFFFKKLVLIR</sequence>
<dbReference type="InterPro" id="IPR052549">
    <property type="entry name" value="SpmB"/>
</dbReference>
<evidence type="ECO:0000313" key="3">
    <source>
        <dbReference type="EMBL" id="WWR11924.1"/>
    </source>
</evidence>
<dbReference type="EMBL" id="CP135136">
    <property type="protein sequence ID" value="WWR11924.1"/>
    <property type="molecule type" value="Genomic_DNA"/>
</dbReference>
<evidence type="ECO:0000256" key="1">
    <source>
        <dbReference type="SAM" id="Phobius"/>
    </source>
</evidence>
<feature type="transmembrane region" description="Helical" evidence="1">
    <location>
        <begin position="154"/>
        <end position="176"/>
    </location>
</feature>
<feature type="transmembrane region" description="Helical" evidence="1">
    <location>
        <begin position="43"/>
        <end position="63"/>
    </location>
</feature>
<gene>
    <name evidence="3" type="ORF">RQL38_02040</name>
</gene>
<keyword evidence="1" id="KW-0472">Membrane</keyword>
<feature type="domain" description="Nucleoside transporter/FeoB GTPase Gate" evidence="2">
    <location>
        <begin position="47"/>
        <end position="148"/>
    </location>
</feature>
<dbReference type="Proteomes" id="UP001360424">
    <property type="component" value="Chromosome"/>
</dbReference>
<name>A0ABZ2GZZ9_9GAMM</name>
<proteinExistence type="predicted"/>
<feature type="transmembrane region" description="Helical" evidence="1">
    <location>
        <begin position="75"/>
        <end position="95"/>
    </location>
</feature>
<feature type="transmembrane region" description="Helical" evidence="1">
    <location>
        <begin position="12"/>
        <end position="31"/>
    </location>
</feature>
<dbReference type="PANTHER" id="PTHR35793:SF2">
    <property type="entry name" value="INNER MEMBRANE PROTEIN YJIG"/>
    <property type="match status" value="1"/>
</dbReference>
<feature type="transmembrane region" description="Helical" evidence="1">
    <location>
        <begin position="120"/>
        <end position="142"/>
    </location>
</feature>
<dbReference type="RefSeq" id="WP_338521403.1">
    <property type="nucleotide sequence ID" value="NZ_CP135136.1"/>
</dbReference>
<protein>
    <submittedName>
        <fullName evidence="3">Nucleoside recognition domain-containing protein</fullName>
    </submittedName>
</protein>
<dbReference type="Pfam" id="PF07670">
    <property type="entry name" value="Gate"/>
    <property type="match status" value="1"/>
</dbReference>
<keyword evidence="1" id="KW-0812">Transmembrane</keyword>
<accession>A0ABZ2GZZ9</accession>
<dbReference type="InterPro" id="IPR011642">
    <property type="entry name" value="Gate_dom"/>
</dbReference>
<evidence type="ECO:0000313" key="4">
    <source>
        <dbReference type="Proteomes" id="UP001360424"/>
    </source>
</evidence>
<reference evidence="3" key="1">
    <citation type="submission" date="2023-09" db="EMBL/GenBank/DDBJ databases">
        <title>Genomes of two closely related lineages of the louse Polyplax serrata with different host specificities.</title>
        <authorList>
            <person name="Martinu J."/>
            <person name="Tarabai H."/>
            <person name="Stefka J."/>
            <person name="Hypsa V."/>
        </authorList>
    </citation>
    <scope>NUCLEOTIDE SEQUENCE [LARGE SCALE GENOMIC DNA]</scope>
    <source>
        <strain evidence="3">HR10_N</strain>
    </source>
</reference>
<keyword evidence="1" id="KW-1133">Transmembrane helix</keyword>
<dbReference type="PANTHER" id="PTHR35793">
    <property type="entry name" value="INNER MEMBRANE PROTEIN YJIG"/>
    <property type="match status" value="1"/>
</dbReference>
<evidence type="ECO:0000259" key="2">
    <source>
        <dbReference type="Pfam" id="PF07670"/>
    </source>
</evidence>